<accession>A0AAV8XMZ3</accession>
<feature type="domain" description="Exportin-2 central" evidence="1">
    <location>
        <begin position="7"/>
        <end position="71"/>
    </location>
</feature>
<dbReference type="EMBL" id="JANEYF010002988">
    <property type="protein sequence ID" value="KAJ8940431.1"/>
    <property type="molecule type" value="Genomic_DNA"/>
</dbReference>
<dbReference type="InterPro" id="IPR016024">
    <property type="entry name" value="ARM-type_fold"/>
</dbReference>
<protein>
    <recommendedName>
        <fullName evidence="1">Exportin-2 central domain-containing protein</fullName>
    </recommendedName>
</protein>
<dbReference type="Gene3D" id="1.25.10.10">
    <property type="entry name" value="Leucine-rich Repeat Variant"/>
    <property type="match status" value="1"/>
</dbReference>
<keyword evidence="3" id="KW-1185">Reference proteome</keyword>
<organism evidence="2 3">
    <name type="scientific">Rhamnusium bicolor</name>
    <dbReference type="NCBI Taxonomy" id="1586634"/>
    <lineage>
        <taxon>Eukaryota</taxon>
        <taxon>Metazoa</taxon>
        <taxon>Ecdysozoa</taxon>
        <taxon>Arthropoda</taxon>
        <taxon>Hexapoda</taxon>
        <taxon>Insecta</taxon>
        <taxon>Pterygota</taxon>
        <taxon>Neoptera</taxon>
        <taxon>Endopterygota</taxon>
        <taxon>Coleoptera</taxon>
        <taxon>Polyphaga</taxon>
        <taxon>Cucujiformia</taxon>
        <taxon>Chrysomeloidea</taxon>
        <taxon>Cerambycidae</taxon>
        <taxon>Lepturinae</taxon>
        <taxon>Rhagiini</taxon>
        <taxon>Rhamnusium</taxon>
    </lineage>
</organism>
<dbReference type="GO" id="GO:0006886">
    <property type="term" value="P:intracellular protein transport"/>
    <property type="evidence" value="ECO:0007669"/>
    <property type="project" value="InterPro"/>
</dbReference>
<sequence>MYRKIATMNLAQTHATDVNALKVIYNSLVLICKVFYSLNFQDLPEFFEDNMQIWMSNFHTLLTADVKCLQNTVSLFFIFITVLSTNCKVSNILEMKQFQIGH</sequence>
<reference evidence="2" key="1">
    <citation type="journal article" date="2023" name="Insect Mol. Biol.">
        <title>Genome sequencing provides insights into the evolution of gene families encoding plant cell wall-degrading enzymes in longhorned beetles.</title>
        <authorList>
            <person name="Shin N.R."/>
            <person name="Okamura Y."/>
            <person name="Kirsch R."/>
            <person name="Pauchet Y."/>
        </authorList>
    </citation>
    <scope>NUCLEOTIDE SEQUENCE</scope>
    <source>
        <strain evidence="2">RBIC_L_NR</strain>
    </source>
</reference>
<evidence type="ECO:0000259" key="1">
    <source>
        <dbReference type="Pfam" id="PF08506"/>
    </source>
</evidence>
<dbReference type="Pfam" id="PF08506">
    <property type="entry name" value="Cse1"/>
    <property type="match status" value="1"/>
</dbReference>
<dbReference type="Proteomes" id="UP001162156">
    <property type="component" value="Unassembled WGS sequence"/>
</dbReference>
<comment type="caution">
    <text evidence="2">The sequence shown here is derived from an EMBL/GenBank/DDBJ whole genome shotgun (WGS) entry which is preliminary data.</text>
</comment>
<dbReference type="InterPro" id="IPR011989">
    <property type="entry name" value="ARM-like"/>
</dbReference>
<dbReference type="InterPro" id="IPR013713">
    <property type="entry name" value="XPO2_central"/>
</dbReference>
<gene>
    <name evidence="2" type="ORF">NQ314_010728</name>
</gene>
<name>A0AAV8XMZ3_9CUCU</name>
<proteinExistence type="predicted"/>
<evidence type="ECO:0000313" key="2">
    <source>
        <dbReference type="EMBL" id="KAJ8940431.1"/>
    </source>
</evidence>
<dbReference type="SUPFAM" id="SSF48371">
    <property type="entry name" value="ARM repeat"/>
    <property type="match status" value="1"/>
</dbReference>
<dbReference type="AlphaFoldDB" id="A0AAV8XMZ3"/>
<evidence type="ECO:0000313" key="3">
    <source>
        <dbReference type="Proteomes" id="UP001162156"/>
    </source>
</evidence>